<accession>A0A9W8A6M4</accession>
<dbReference type="Proteomes" id="UP001150538">
    <property type="component" value="Unassembled WGS sequence"/>
</dbReference>
<reference evidence="2" key="1">
    <citation type="submission" date="2022-07" db="EMBL/GenBank/DDBJ databases">
        <title>Phylogenomic reconstructions and comparative analyses of Kickxellomycotina fungi.</title>
        <authorList>
            <person name="Reynolds N.K."/>
            <person name="Stajich J.E."/>
            <person name="Barry K."/>
            <person name="Grigoriev I.V."/>
            <person name="Crous P."/>
            <person name="Smith M.E."/>
        </authorList>
    </citation>
    <scope>NUCLEOTIDE SEQUENCE</scope>
    <source>
        <strain evidence="2">NBRC 100468</strain>
    </source>
</reference>
<proteinExistence type="predicted"/>
<dbReference type="EMBL" id="JANBPU010000043">
    <property type="protein sequence ID" value="KAJ1918526.1"/>
    <property type="molecule type" value="Genomic_DNA"/>
</dbReference>
<sequence>MNPSESPNYTQELLLHIVANSDEESDDGYVSDTDNFQYQPIREPVVDIEDPEQDPTPSNEQDESVVVDATENNLSDARLIYSVLNELRRLLYNAAFHDHGFNGVGDHEGHGTGRVTFINISIEHGLNNSEIIQNLLARLSTLDSSLEFNVVEQTGSEYNGENNKLASSTYFGSTFKRQIPHEPTKFSDFGEFADNLCYIFKVLGIFNSQKPSESMNQYFDEKLANIDIIQPDNGDWIDAVPETTLAEIRELTRCVFIEPPYYNIDGEQKSVPQDFINHLPLVRYHALDIYYKDRVSCKYELPIGMMFNVVTSQEDGRVFADIDENGEPDKCDAGLDPTFEIRSKIAQKLIADGKEEMRCSLCFDEILESQQYMHFGQQICCKEYLHLSCIYSGCVDLYYCINNGPSQKPYNHLDKLVDILVAIEREINRSRYLNIYLELNKLANIELDIFSY</sequence>
<comment type="caution">
    <text evidence="2">The sequence shown here is derived from an EMBL/GenBank/DDBJ whole genome shotgun (WGS) entry which is preliminary data.</text>
</comment>
<feature type="region of interest" description="Disordered" evidence="1">
    <location>
        <begin position="20"/>
        <end position="65"/>
    </location>
</feature>
<organism evidence="2 3">
    <name type="scientific">Mycoemilia scoparia</name>
    <dbReference type="NCBI Taxonomy" id="417184"/>
    <lineage>
        <taxon>Eukaryota</taxon>
        <taxon>Fungi</taxon>
        <taxon>Fungi incertae sedis</taxon>
        <taxon>Zoopagomycota</taxon>
        <taxon>Kickxellomycotina</taxon>
        <taxon>Kickxellomycetes</taxon>
        <taxon>Kickxellales</taxon>
        <taxon>Kickxellaceae</taxon>
        <taxon>Mycoemilia</taxon>
    </lineage>
</organism>
<protein>
    <submittedName>
        <fullName evidence="2">Uncharacterized protein</fullName>
    </submittedName>
</protein>
<gene>
    <name evidence="2" type="ORF">H4219_002540</name>
</gene>
<evidence type="ECO:0000313" key="2">
    <source>
        <dbReference type="EMBL" id="KAJ1918526.1"/>
    </source>
</evidence>
<evidence type="ECO:0000256" key="1">
    <source>
        <dbReference type="SAM" id="MobiDB-lite"/>
    </source>
</evidence>
<name>A0A9W8A6M4_9FUNG</name>
<keyword evidence="3" id="KW-1185">Reference proteome</keyword>
<dbReference type="AlphaFoldDB" id="A0A9W8A6M4"/>
<evidence type="ECO:0000313" key="3">
    <source>
        <dbReference type="Proteomes" id="UP001150538"/>
    </source>
</evidence>